<keyword evidence="11" id="KW-0812">Transmembrane</keyword>
<dbReference type="Proteomes" id="UP000774750">
    <property type="component" value="Unassembled WGS sequence"/>
</dbReference>
<gene>
    <name evidence="14" type="ORF">H6A12_04485</name>
</gene>
<sequence>MKYCTRCGRPNDDRAKFCTACGAAFSEMEKVTAPQPTDMNQAQTPSAPQGSEETVLLHNNVPPVNASGDEGTVLLNNVPPVNASGDEGTVLLNNVPPVNASGDEGTVLLDNVPPVNASGDEGTVLLDNVPPVNASGDEGTVLLDNVPPVNASGDEGTVLLDNVPPVNASGDEGTVPMNQPNEPAFIPPVQQPYEQNPAYMQPPMANAPQEAGAAPPVPPFIPPQNDGSTFVPPENNLPPKDPNRKKRGKLITLLCVIGVVVIGAIVGIVIWLSTNPFESPAAEALALGDKYLEELDYAHAVASFTKATEIDPNNKDAYLGLAQAYNGLEEYAQAEATYQQLLELDEKNTVAYRELAELYLRQQKLTEAKELLEKASGLVDDESIRALYEETSPEAPTFSVAPGAYDTRQAVSLVPAKEGHIIHYTLDGTTPTIDSLVYNEPIILRNGQTTIKAIAVSSYGFESEETTGAYTINLESQVVTFEDPNIEYAVRNVLNKYFGDLYDDEVAQITSLCIVGDTVMDSSDAVVFVEDGYQYWGSSWVYSDMGPVKTLNDLQKMPFLKKFCIAYQEGLDITALSSASQLEELSLIHVGVSDLSPIANLTNLKRLCVGSNAVTDLSPVANLTNLRSLAFWNNQVSDISAVSNLKELTYLDFAKNNVSDLSPIKGLEKLSDLWMYQNQVSDFSPLEDVSSLRVLMVRDNPISDKTSLQKVFPRLSRIDVDVIDRGGDTE</sequence>
<keyword evidence="15" id="KW-1185">Reference proteome</keyword>
<dbReference type="PANTHER" id="PTHR46652:SF3">
    <property type="entry name" value="LEUCINE-RICH REPEAT-CONTAINING PROTEIN 9"/>
    <property type="match status" value="1"/>
</dbReference>
<dbReference type="InterPro" id="IPR059177">
    <property type="entry name" value="GH29D-like_dom"/>
</dbReference>
<keyword evidence="11" id="KW-1133">Transmembrane helix</keyword>
<organism evidence="14 15">
    <name type="scientific">Merdimmobilis hominis</name>
    <dbReference type="NCBI Taxonomy" id="2897707"/>
    <lineage>
        <taxon>Bacteria</taxon>
        <taxon>Bacillati</taxon>
        <taxon>Bacillota</taxon>
        <taxon>Clostridia</taxon>
        <taxon>Eubacteriales</taxon>
        <taxon>Oscillospiraceae</taxon>
        <taxon>Merdimmobilis</taxon>
    </lineage>
</organism>
<comment type="subcellular location">
    <subcellularLocation>
        <location evidence="1">Chromosome</location>
    </subcellularLocation>
</comment>
<dbReference type="InterPro" id="IPR001611">
    <property type="entry name" value="Leu-rich_rpt"/>
</dbReference>
<reference evidence="14" key="1">
    <citation type="submission" date="2020-08" db="EMBL/GenBank/DDBJ databases">
        <authorList>
            <person name="Cejkova D."/>
            <person name="Kubasova T."/>
            <person name="Jahodarova E."/>
            <person name="Rychlik I."/>
        </authorList>
    </citation>
    <scope>NUCLEOTIDE SEQUENCE</scope>
    <source>
        <strain evidence="14">An559</strain>
    </source>
</reference>
<dbReference type="SUPFAM" id="SSF48452">
    <property type="entry name" value="TPR-like"/>
    <property type="match status" value="1"/>
</dbReference>
<dbReference type="InterPro" id="IPR011990">
    <property type="entry name" value="TPR-like_helical_dom_sf"/>
</dbReference>
<keyword evidence="3" id="KW-0158">Chromosome</keyword>
<dbReference type="AlphaFoldDB" id="A0A939BEA5"/>
<feature type="repeat" description="TPR" evidence="9">
    <location>
        <begin position="315"/>
        <end position="348"/>
    </location>
</feature>
<dbReference type="InterPro" id="IPR026870">
    <property type="entry name" value="Zinc_ribbon_dom"/>
</dbReference>
<dbReference type="InterPro" id="IPR019734">
    <property type="entry name" value="TPR_rpt"/>
</dbReference>
<keyword evidence="4" id="KW-0433">Leucine-rich repeat</keyword>
<feature type="domain" description="Zinc-ribbon" evidence="12">
    <location>
        <begin position="3"/>
        <end position="24"/>
    </location>
</feature>
<dbReference type="SUPFAM" id="SSF52058">
    <property type="entry name" value="L domain-like"/>
    <property type="match status" value="1"/>
</dbReference>
<evidence type="ECO:0000256" key="1">
    <source>
        <dbReference type="ARBA" id="ARBA00004286"/>
    </source>
</evidence>
<protein>
    <submittedName>
        <fullName evidence="14">Leucine-rich repeat domain-containing protein</fullName>
    </submittedName>
</protein>
<evidence type="ECO:0000313" key="14">
    <source>
        <dbReference type="EMBL" id="MBM6920413.1"/>
    </source>
</evidence>
<dbReference type="Pfam" id="PF12799">
    <property type="entry name" value="LRR_4"/>
    <property type="match status" value="1"/>
</dbReference>
<dbReference type="EMBL" id="JACJKY010000005">
    <property type="protein sequence ID" value="MBM6920413.1"/>
    <property type="molecule type" value="Genomic_DNA"/>
</dbReference>
<reference evidence="14" key="2">
    <citation type="journal article" date="2021" name="Sci. Rep.">
        <title>The distribution of antibiotic resistance genes in chicken gut microbiota commensals.</title>
        <authorList>
            <person name="Juricova H."/>
            <person name="Matiasovicova J."/>
            <person name="Kubasova T."/>
            <person name="Cejkova D."/>
            <person name="Rychlik I."/>
        </authorList>
    </citation>
    <scope>NUCLEOTIDE SEQUENCE</scope>
    <source>
        <strain evidence="14">An559</strain>
    </source>
</reference>
<dbReference type="Gene3D" id="3.80.10.10">
    <property type="entry name" value="Ribonuclease Inhibitor"/>
    <property type="match status" value="1"/>
</dbReference>
<dbReference type="RefSeq" id="WP_204445234.1">
    <property type="nucleotide sequence ID" value="NZ_JACJKY010000005.1"/>
</dbReference>
<dbReference type="PROSITE" id="PS50005">
    <property type="entry name" value="TPR"/>
    <property type="match status" value="2"/>
</dbReference>
<evidence type="ECO:0000256" key="6">
    <source>
        <dbReference type="ARBA" id="ARBA00022763"/>
    </source>
</evidence>
<dbReference type="PANTHER" id="PTHR46652">
    <property type="entry name" value="LEUCINE-RICH REPEAT AND IQ DOMAIN-CONTAINING PROTEIN 1-RELATED"/>
    <property type="match status" value="1"/>
</dbReference>
<proteinExistence type="inferred from homology"/>
<evidence type="ECO:0000256" key="10">
    <source>
        <dbReference type="SAM" id="MobiDB-lite"/>
    </source>
</evidence>
<feature type="repeat" description="TPR" evidence="9">
    <location>
        <begin position="281"/>
        <end position="314"/>
    </location>
</feature>
<evidence type="ECO:0000256" key="7">
    <source>
        <dbReference type="ARBA" id="ARBA00022853"/>
    </source>
</evidence>
<dbReference type="SMART" id="SM00365">
    <property type="entry name" value="LRR_SD22"/>
    <property type="match status" value="4"/>
</dbReference>
<feature type="domain" description="GH29D-like beta-sandwich" evidence="13">
    <location>
        <begin position="401"/>
        <end position="463"/>
    </location>
</feature>
<evidence type="ECO:0000313" key="15">
    <source>
        <dbReference type="Proteomes" id="UP000774750"/>
    </source>
</evidence>
<name>A0A939BEA5_9FIRM</name>
<feature type="transmembrane region" description="Helical" evidence="11">
    <location>
        <begin position="250"/>
        <end position="272"/>
    </location>
</feature>
<comment type="similarity">
    <text evidence="2">Belongs to the Tonsoku family.</text>
</comment>
<evidence type="ECO:0000256" key="5">
    <source>
        <dbReference type="ARBA" id="ARBA00022737"/>
    </source>
</evidence>
<keyword evidence="7" id="KW-0156">Chromatin regulator</keyword>
<evidence type="ECO:0000256" key="11">
    <source>
        <dbReference type="SAM" id="Phobius"/>
    </source>
</evidence>
<accession>A0A939BEA5</accession>
<feature type="compositionally biased region" description="Polar residues" evidence="10">
    <location>
        <begin position="34"/>
        <end position="50"/>
    </location>
</feature>
<dbReference type="SMART" id="SM00028">
    <property type="entry name" value="TPR"/>
    <property type="match status" value="3"/>
</dbReference>
<evidence type="ECO:0000256" key="8">
    <source>
        <dbReference type="ARBA" id="ARBA00023204"/>
    </source>
</evidence>
<dbReference type="PROSITE" id="PS51450">
    <property type="entry name" value="LRR"/>
    <property type="match status" value="2"/>
</dbReference>
<evidence type="ECO:0000256" key="2">
    <source>
        <dbReference type="ARBA" id="ARBA00010999"/>
    </source>
</evidence>
<keyword evidence="6" id="KW-0227">DNA damage</keyword>
<keyword evidence="8" id="KW-0234">DNA repair</keyword>
<comment type="caution">
    <text evidence="14">The sequence shown here is derived from an EMBL/GenBank/DDBJ whole genome shotgun (WGS) entry which is preliminary data.</text>
</comment>
<dbReference type="Pfam" id="PF14559">
    <property type="entry name" value="TPR_19"/>
    <property type="match status" value="1"/>
</dbReference>
<dbReference type="GO" id="GO:0006281">
    <property type="term" value="P:DNA repair"/>
    <property type="evidence" value="ECO:0007669"/>
    <property type="project" value="UniProtKB-KW"/>
</dbReference>
<evidence type="ECO:0000259" key="13">
    <source>
        <dbReference type="Pfam" id="PF13290"/>
    </source>
</evidence>
<keyword evidence="5" id="KW-0677">Repeat</keyword>
<evidence type="ECO:0000256" key="4">
    <source>
        <dbReference type="ARBA" id="ARBA00022614"/>
    </source>
</evidence>
<dbReference type="InterPro" id="IPR032675">
    <property type="entry name" value="LRR_dom_sf"/>
</dbReference>
<dbReference type="GO" id="GO:0005694">
    <property type="term" value="C:chromosome"/>
    <property type="evidence" value="ECO:0007669"/>
    <property type="project" value="UniProtKB-SubCell"/>
</dbReference>
<dbReference type="Gene3D" id="1.25.40.10">
    <property type="entry name" value="Tetratricopeptide repeat domain"/>
    <property type="match status" value="1"/>
</dbReference>
<evidence type="ECO:0000256" key="9">
    <source>
        <dbReference type="PROSITE-ProRule" id="PRU00339"/>
    </source>
</evidence>
<keyword evidence="9" id="KW-0802">TPR repeat</keyword>
<evidence type="ECO:0000259" key="12">
    <source>
        <dbReference type="Pfam" id="PF13240"/>
    </source>
</evidence>
<dbReference type="InterPro" id="IPR025875">
    <property type="entry name" value="Leu-rich_rpt_4"/>
</dbReference>
<dbReference type="Pfam" id="PF13290">
    <property type="entry name" value="CHB_HEX_C_1"/>
    <property type="match status" value="1"/>
</dbReference>
<keyword evidence="11" id="KW-0472">Membrane</keyword>
<dbReference type="InterPro" id="IPR050836">
    <property type="entry name" value="SDS22/Internalin_LRR"/>
</dbReference>
<evidence type="ECO:0000256" key="3">
    <source>
        <dbReference type="ARBA" id="ARBA00022454"/>
    </source>
</evidence>
<dbReference type="GO" id="GO:0006325">
    <property type="term" value="P:chromatin organization"/>
    <property type="evidence" value="ECO:0007669"/>
    <property type="project" value="UniProtKB-KW"/>
</dbReference>
<feature type="region of interest" description="Disordered" evidence="10">
    <location>
        <begin position="30"/>
        <end position="50"/>
    </location>
</feature>
<dbReference type="Pfam" id="PF13240">
    <property type="entry name" value="Zn_Ribbon_1"/>
    <property type="match status" value="1"/>
</dbReference>